<feature type="compositionally biased region" description="Polar residues" evidence="2">
    <location>
        <begin position="1"/>
        <end position="10"/>
    </location>
</feature>
<keyword evidence="1" id="KW-0175">Coiled coil</keyword>
<reference evidence="3" key="1">
    <citation type="submission" date="2020-04" db="EMBL/GenBank/DDBJ databases">
        <authorList>
            <person name="Alioto T."/>
            <person name="Alioto T."/>
            <person name="Gomez Garrido J."/>
        </authorList>
    </citation>
    <scope>NUCLEOTIDE SEQUENCE</scope>
    <source>
        <strain evidence="3">A484AB</strain>
    </source>
</reference>
<protein>
    <submittedName>
        <fullName evidence="3">Uncharacterized protein</fullName>
    </submittedName>
</protein>
<proteinExistence type="predicted"/>
<feature type="coiled-coil region" evidence="1">
    <location>
        <begin position="305"/>
        <end position="387"/>
    </location>
</feature>
<comment type="caution">
    <text evidence="3">The sequence shown here is derived from an EMBL/GenBank/DDBJ whole genome shotgun (WGS) entry which is preliminary data.</text>
</comment>
<dbReference type="Proteomes" id="UP001152795">
    <property type="component" value="Unassembled WGS sequence"/>
</dbReference>
<feature type="region of interest" description="Disordered" evidence="2">
    <location>
        <begin position="1"/>
        <end position="20"/>
    </location>
</feature>
<name>A0A7D9L2K6_PARCT</name>
<sequence length="414" mass="46851">MANPPQQLNHPITMRKRGLSPEETKEIVSSKADQIFQVLLAGQDAPRITNKREIVSKCISYSITQHGYMNEQRCSPAVWQDLGIIPAPTAADNGRRPGPQKVLNENRVAGYLGTLGNTKRDSQMDLFNILRPDAWNLLNENIIVRDDGFLEREGQQLSAVELCNELDSVTSKLVDIHTQENIVLNQHDYNDVKTMIHHCLKTTISRIALTILNPDDICTQNGHTRWKTHLELVASFATLAIALDFFGERNTTVFWLENKLHRHVFYSTLHCVDVKSEQCIPYLNSSTPEPTCNHSRLPTDFASEIENLTQTVQQLRNESYVLENKLALNENEKQNLTTQLTSLQQKYNGRCNTTNTADENSNSEDDIRTLKQENQMLRNKVEALKSTQGSESESGKSLVDDKALVCHISKATKR</sequence>
<evidence type="ECO:0000313" key="3">
    <source>
        <dbReference type="EMBL" id="CAB4023753.1"/>
    </source>
</evidence>
<dbReference type="AlphaFoldDB" id="A0A7D9L2K6"/>
<evidence type="ECO:0000256" key="1">
    <source>
        <dbReference type="SAM" id="Coils"/>
    </source>
</evidence>
<evidence type="ECO:0000313" key="4">
    <source>
        <dbReference type="Proteomes" id="UP001152795"/>
    </source>
</evidence>
<keyword evidence="4" id="KW-1185">Reference proteome</keyword>
<evidence type="ECO:0000256" key="2">
    <source>
        <dbReference type="SAM" id="MobiDB-lite"/>
    </source>
</evidence>
<dbReference type="OrthoDB" id="10607836at2759"/>
<gene>
    <name evidence="3" type="ORF">PACLA_8A086521</name>
</gene>
<accession>A0A7D9L2K6</accession>
<organism evidence="3 4">
    <name type="scientific">Paramuricea clavata</name>
    <name type="common">Red gorgonian</name>
    <name type="synonym">Violescent sea-whip</name>
    <dbReference type="NCBI Taxonomy" id="317549"/>
    <lineage>
        <taxon>Eukaryota</taxon>
        <taxon>Metazoa</taxon>
        <taxon>Cnidaria</taxon>
        <taxon>Anthozoa</taxon>
        <taxon>Octocorallia</taxon>
        <taxon>Malacalcyonacea</taxon>
        <taxon>Plexauridae</taxon>
        <taxon>Paramuricea</taxon>
    </lineage>
</organism>
<dbReference type="EMBL" id="CACRXK020012661">
    <property type="protein sequence ID" value="CAB4023753.1"/>
    <property type="molecule type" value="Genomic_DNA"/>
</dbReference>